<comment type="caution">
    <text evidence="2">The sequence shown here is derived from an EMBL/GenBank/DDBJ whole genome shotgun (WGS) entry which is preliminary data.</text>
</comment>
<dbReference type="EMBL" id="BAABHJ010000005">
    <property type="protein sequence ID" value="GAA4605836.1"/>
    <property type="molecule type" value="Genomic_DNA"/>
</dbReference>
<proteinExistence type="predicted"/>
<evidence type="ECO:0000313" key="3">
    <source>
        <dbReference type="Proteomes" id="UP001500212"/>
    </source>
</evidence>
<dbReference type="Proteomes" id="UP001500212">
    <property type="component" value="Unassembled WGS sequence"/>
</dbReference>
<name>A0ABP8THC2_9ACTN</name>
<protein>
    <submittedName>
        <fullName evidence="2">Uncharacterized protein</fullName>
    </submittedName>
</protein>
<organism evidence="2 3">
    <name type="scientific">Actinoallomurus liliacearum</name>
    <dbReference type="NCBI Taxonomy" id="1080073"/>
    <lineage>
        <taxon>Bacteria</taxon>
        <taxon>Bacillati</taxon>
        <taxon>Actinomycetota</taxon>
        <taxon>Actinomycetes</taxon>
        <taxon>Streptosporangiales</taxon>
        <taxon>Thermomonosporaceae</taxon>
        <taxon>Actinoallomurus</taxon>
    </lineage>
</organism>
<feature type="region of interest" description="Disordered" evidence="1">
    <location>
        <begin position="1"/>
        <end position="23"/>
    </location>
</feature>
<evidence type="ECO:0000256" key="1">
    <source>
        <dbReference type="SAM" id="MobiDB-lite"/>
    </source>
</evidence>
<evidence type="ECO:0000313" key="2">
    <source>
        <dbReference type="EMBL" id="GAA4605836.1"/>
    </source>
</evidence>
<sequence>MNARADTVGMPAPAFTQGIPGCQRGRLTRGWPHRTLRGPSQASYCDPQDEGLGGSYEEPSVVGDAAAVGEQLAGVLEDDDTVAEESPALFGVVGDEACSVVVGGIRRWARRTVLTHRGFIPSHWWY</sequence>
<keyword evidence="3" id="KW-1185">Reference proteome</keyword>
<gene>
    <name evidence="2" type="ORF">GCM10023195_20530</name>
</gene>
<accession>A0ABP8THC2</accession>
<reference evidence="3" key="1">
    <citation type="journal article" date="2019" name="Int. J. Syst. Evol. Microbiol.">
        <title>The Global Catalogue of Microorganisms (GCM) 10K type strain sequencing project: providing services to taxonomists for standard genome sequencing and annotation.</title>
        <authorList>
            <consortium name="The Broad Institute Genomics Platform"/>
            <consortium name="The Broad Institute Genome Sequencing Center for Infectious Disease"/>
            <person name="Wu L."/>
            <person name="Ma J."/>
        </authorList>
    </citation>
    <scope>NUCLEOTIDE SEQUENCE [LARGE SCALE GENOMIC DNA]</scope>
    <source>
        <strain evidence="3">JCM 17938</strain>
    </source>
</reference>